<dbReference type="InterPro" id="IPR031166">
    <property type="entry name" value="G_ENGA"/>
</dbReference>
<feature type="binding site" evidence="8">
    <location>
        <begin position="197"/>
        <end position="204"/>
    </location>
    <ligand>
        <name>GTP</name>
        <dbReference type="ChEBI" id="CHEBI:37565"/>
        <label>2</label>
    </ligand>
</feature>
<comment type="subunit">
    <text evidence="8">Associates with the 50S ribosomal subunit.</text>
</comment>
<proteinExistence type="inferred from homology"/>
<dbReference type="PANTHER" id="PTHR43834">
    <property type="entry name" value="GTPASE DER"/>
    <property type="match status" value="1"/>
</dbReference>
<evidence type="ECO:0000256" key="2">
    <source>
        <dbReference type="ARBA" id="ARBA00020953"/>
    </source>
</evidence>
<dbReference type="GO" id="GO:0005525">
    <property type="term" value="F:GTP binding"/>
    <property type="evidence" value="ECO:0007669"/>
    <property type="project" value="UniProtKB-UniRule"/>
</dbReference>
<dbReference type="InterPro" id="IPR027417">
    <property type="entry name" value="P-loop_NTPase"/>
</dbReference>
<evidence type="ECO:0000313" key="12">
    <source>
        <dbReference type="EMBL" id="OGF97942.1"/>
    </source>
</evidence>
<dbReference type="PIRSF" id="PIRSF006485">
    <property type="entry name" value="GTP-binding_EngA"/>
    <property type="match status" value="1"/>
</dbReference>
<evidence type="ECO:0000313" key="13">
    <source>
        <dbReference type="Proteomes" id="UP000179034"/>
    </source>
</evidence>
<dbReference type="NCBIfam" id="TIGR03594">
    <property type="entry name" value="GTPase_EngA"/>
    <property type="match status" value="1"/>
</dbReference>
<evidence type="ECO:0000256" key="3">
    <source>
        <dbReference type="ARBA" id="ARBA00022517"/>
    </source>
</evidence>
<dbReference type="GO" id="GO:0043022">
    <property type="term" value="F:ribosome binding"/>
    <property type="evidence" value="ECO:0007669"/>
    <property type="project" value="TreeGrafter"/>
</dbReference>
<dbReference type="EMBL" id="MFIW01000032">
    <property type="protein sequence ID" value="OGF97942.1"/>
    <property type="molecule type" value="Genomic_DNA"/>
</dbReference>
<protein>
    <recommendedName>
        <fullName evidence="2 8">GTPase Der</fullName>
    </recommendedName>
    <alternativeName>
        <fullName evidence="7 8">GTP-binding protein EngA</fullName>
    </alternativeName>
</protein>
<name>A0A1F5YCZ8_9BACT</name>
<feature type="domain" description="EngA-type G" evidence="11">
    <location>
        <begin position="191"/>
        <end position="363"/>
    </location>
</feature>
<dbReference type="PROSITE" id="PS51712">
    <property type="entry name" value="G_ENGA"/>
    <property type="match status" value="1"/>
</dbReference>
<evidence type="ECO:0000259" key="11">
    <source>
        <dbReference type="PROSITE" id="PS51712"/>
    </source>
</evidence>
<dbReference type="InterPro" id="IPR015946">
    <property type="entry name" value="KH_dom-like_a/b"/>
</dbReference>
<dbReference type="NCBIfam" id="TIGR00231">
    <property type="entry name" value="small_GTP"/>
    <property type="match status" value="2"/>
</dbReference>
<dbReference type="CDD" id="cd01895">
    <property type="entry name" value="EngA2"/>
    <property type="match status" value="1"/>
</dbReference>
<keyword evidence="5 8" id="KW-0547">Nucleotide-binding</keyword>
<evidence type="ECO:0000256" key="5">
    <source>
        <dbReference type="ARBA" id="ARBA00022741"/>
    </source>
</evidence>
<dbReference type="InterPro" id="IPR005225">
    <property type="entry name" value="Small_GTP-bd"/>
</dbReference>
<dbReference type="SUPFAM" id="SSF52540">
    <property type="entry name" value="P-loop containing nucleoside triphosphate hydrolases"/>
    <property type="match status" value="2"/>
</dbReference>
<comment type="function">
    <text evidence="8 10">GTPase that plays an essential role in the late steps of ribosome biogenesis.</text>
</comment>
<dbReference type="PANTHER" id="PTHR43834:SF6">
    <property type="entry name" value="GTPASE DER"/>
    <property type="match status" value="1"/>
</dbReference>
<dbReference type="Proteomes" id="UP000179034">
    <property type="component" value="Unassembled WGS sequence"/>
</dbReference>
<feature type="binding site" evidence="8">
    <location>
        <begin position="23"/>
        <end position="30"/>
    </location>
    <ligand>
        <name>GTP</name>
        <dbReference type="ChEBI" id="CHEBI:37565"/>
        <label>1</label>
    </ligand>
</feature>
<accession>A0A1F5YCZ8</accession>
<dbReference type="GO" id="GO:0042254">
    <property type="term" value="P:ribosome biogenesis"/>
    <property type="evidence" value="ECO:0007669"/>
    <property type="project" value="UniProtKB-KW"/>
</dbReference>
<evidence type="ECO:0000256" key="1">
    <source>
        <dbReference type="ARBA" id="ARBA00008279"/>
    </source>
</evidence>
<evidence type="ECO:0000256" key="10">
    <source>
        <dbReference type="RuleBase" id="RU004481"/>
    </source>
</evidence>
<keyword evidence="6 8" id="KW-0342">GTP-binding</keyword>
<evidence type="ECO:0000256" key="7">
    <source>
        <dbReference type="ARBA" id="ARBA00032345"/>
    </source>
</evidence>
<reference evidence="12 13" key="1">
    <citation type="journal article" date="2016" name="Nat. Commun.">
        <title>Thousands of microbial genomes shed light on interconnected biogeochemical processes in an aquifer system.</title>
        <authorList>
            <person name="Anantharaman K."/>
            <person name="Brown C.T."/>
            <person name="Hug L.A."/>
            <person name="Sharon I."/>
            <person name="Castelle C.J."/>
            <person name="Probst A.J."/>
            <person name="Thomas B.C."/>
            <person name="Singh A."/>
            <person name="Wilkins M.J."/>
            <person name="Karaoz U."/>
            <person name="Brodie E.L."/>
            <person name="Williams K.H."/>
            <person name="Hubbard S.S."/>
            <person name="Banfield J.F."/>
        </authorList>
    </citation>
    <scope>NUCLEOTIDE SEQUENCE [LARGE SCALE GENOMIC DNA]</scope>
</reference>
<feature type="binding site" evidence="8">
    <location>
        <begin position="309"/>
        <end position="312"/>
    </location>
    <ligand>
        <name>GTP</name>
        <dbReference type="ChEBI" id="CHEBI:37565"/>
        <label>2</label>
    </ligand>
</feature>
<dbReference type="Pfam" id="PF14714">
    <property type="entry name" value="KH_dom-like"/>
    <property type="match status" value="1"/>
</dbReference>
<feature type="binding site" evidence="8">
    <location>
        <begin position="70"/>
        <end position="74"/>
    </location>
    <ligand>
        <name>GTP</name>
        <dbReference type="ChEBI" id="CHEBI:37565"/>
        <label>1</label>
    </ligand>
</feature>
<evidence type="ECO:0000256" key="6">
    <source>
        <dbReference type="ARBA" id="ARBA00023134"/>
    </source>
</evidence>
<dbReference type="Gene3D" id="3.30.300.20">
    <property type="match status" value="1"/>
</dbReference>
<organism evidence="12 13">
    <name type="scientific">Candidatus Glassbacteria bacterium RBG_16_58_8</name>
    <dbReference type="NCBI Taxonomy" id="1817866"/>
    <lineage>
        <taxon>Bacteria</taxon>
        <taxon>Candidatus Glassiibacteriota</taxon>
    </lineage>
</organism>
<comment type="caution">
    <text evidence="12">The sequence shown here is derived from an EMBL/GenBank/DDBJ whole genome shotgun (WGS) entry which is preliminary data.</text>
</comment>
<dbReference type="Gene3D" id="3.40.50.300">
    <property type="entry name" value="P-loop containing nucleotide triphosphate hydrolases"/>
    <property type="match status" value="2"/>
</dbReference>
<evidence type="ECO:0000256" key="8">
    <source>
        <dbReference type="HAMAP-Rule" id="MF_00195"/>
    </source>
</evidence>
<feature type="binding site" evidence="8">
    <location>
        <begin position="133"/>
        <end position="136"/>
    </location>
    <ligand>
        <name>GTP</name>
        <dbReference type="ChEBI" id="CHEBI:37565"/>
        <label>1</label>
    </ligand>
</feature>
<evidence type="ECO:0000256" key="4">
    <source>
        <dbReference type="ARBA" id="ARBA00022737"/>
    </source>
</evidence>
<dbReference type="PRINTS" id="PR00326">
    <property type="entry name" value="GTP1OBG"/>
</dbReference>
<comment type="similarity">
    <text evidence="1 8 9 10">Belongs to the TRAFAC class TrmE-Era-EngA-EngB-Septin-like GTPase superfamily. EngA (Der) GTPase family.</text>
</comment>
<dbReference type="InterPro" id="IPR016484">
    <property type="entry name" value="GTPase_Der"/>
</dbReference>
<dbReference type="AlphaFoldDB" id="A0A1F5YCZ8"/>
<dbReference type="InterPro" id="IPR032859">
    <property type="entry name" value="KH_dom-like"/>
</dbReference>
<keyword evidence="3 8" id="KW-0690">Ribosome biogenesis</keyword>
<dbReference type="InterPro" id="IPR006073">
    <property type="entry name" value="GTP-bd"/>
</dbReference>
<keyword evidence="4 10" id="KW-0677">Repeat</keyword>
<gene>
    <name evidence="8" type="primary">der</name>
    <name evidence="12" type="ORF">A2Z06_03685</name>
</gene>
<dbReference type="Pfam" id="PF01926">
    <property type="entry name" value="MMR_HSR1"/>
    <property type="match status" value="2"/>
</dbReference>
<dbReference type="CDD" id="cd01894">
    <property type="entry name" value="EngA1"/>
    <property type="match status" value="1"/>
</dbReference>
<sequence>MEGARDQSKRAASDGFPLVSIIGLPNVGKSTLFNRLIGARRAIVHRDPGVTRDRHVAEAEWRGIRFQLVDTGGLMAPGGGELEREVENQVLRAIHESDIILFLIDGRGGVSPLDGEIADMLRGVGCPVILVANKVERSVDRLNSYSYSVLGLGEPFPVSAQRGINCGDLLDRIVAALPARVEPSAPPAASVKVAVVGRPNAGKSSLINRILGEERLVVHHEAGTTRDAIDTLAEYKGRPLLVIDTAGLRRKSHVEDDLEYYANIRVIQSIDRSDVVILLIDGVEGFVHQDVHILSLIEKRGKGMILAVSKWDLVHIEPEDWLRGVRDEYSYLEHIPTLFTSAVTGEGIGDLLEAAIRTGDTLKRRFPTPALNHLLGEAVAKRSPPSSGVKPIRFFYINQTGQSPPEFLVFINSPKGVPEGYQKYLVHFFRDRLGLDGIPIRMKFRARRRPTRLRDPSS</sequence>
<dbReference type="HAMAP" id="MF_00195">
    <property type="entry name" value="GTPase_Der"/>
    <property type="match status" value="1"/>
</dbReference>
<evidence type="ECO:0000256" key="9">
    <source>
        <dbReference type="PROSITE-ProRule" id="PRU01049"/>
    </source>
</evidence>
<feature type="binding site" evidence="8">
    <location>
        <begin position="244"/>
        <end position="248"/>
    </location>
    <ligand>
        <name>GTP</name>
        <dbReference type="ChEBI" id="CHEBI:37565"/>
        <label>2</label>
    </ligand>
</feature>